<dbReference type="SUPFAM" id="SSF50978">
    <property type="entry name" value="WD40 repeat-like"/>
    <property type="match status" value="1"/>
</dbReference>
<dbReference type="GO" id="GO:0005634">
    <property type="term" value="C:nucleus"/>
    <property type="evidence" value="ECO:0007669"/>
    <property type="project" value="TreeGrafter"/>
</dbReference>
<evidence type="ECO:0000256" key="1">
    <source>
        <dbReference type="SAM" id="MobiDB-lite"/>
    </source>
</evidence>
<evidence type="ECO:0000313" key="2">
    <source>
        <dbReference type="EMBL" id="KFD47667.1"/>
    </source>
</evidence>
<dbReference type="EMBL" id="KL363318">
    <property type="protein sequence ID" value="KFD47667.1"/>
    <property type="molecule type" value="Genomic_DNA"/>
</dbReference>
<dbReference type="Pfam" id="PF00400">
    <property type="entry name" value="WD40"/>
    <property type="match status" value="2"/>
</dbReference>
<dbReference type="InterPro" id="IPR045145">
    <property type="entry name" value="PTHR15271"/>
</dbReference>
<dbReference type="InterPro" id="IPR036322">
    <property type="entry name" value="WD40_repeat_dom_sf"/>
</dbReference>
<evidence type="ECO:0008006" key="4">
    <source>
        <dbReference type="Google" id="ProtNLM"/>
    </source>
</evidence>
<proteinExistence type="predicted"/>
<dbReference type="GO" id="GO:0006334">
    <property type="term" value="P:nucleosome assembly"/>
    <property type="evidence" value="ECO:0007669"/>
    <property type="project" value="TreeGrafter"/>
</dbReference>
<dbReference type="AlphaFoldDB" id="A0A085LRS1"/>
<dbReference type="GO" id="GO:0006335">
    <property type="term" value="P:DNA replication-dependent chromatin assembly"/>
    <property type="evidence" value="ECO:0007669"/>
    <property type="project" value="InterPro"/>
</dbReference>
<feature type="region of interest" description="Disordered" evidence="1">
    <location>
        <begin position="255"/>
        <end position="285"/>
    </location>
</feature>
<dbReference type="PANTHER" id="PTHR15271">
    <property type="entry name" value="CHROMATIN ASSEMBLY FACTOR 1 SUBUNIT B"/>
    <property type="match status" value="1"/>
</dbReference>
<evidence type="ECO:0000313" key="3">
    <source>
        <dbReference type="Proteomes" id="UP000030764"/>
    </source>
</evidence>
<sequence length="360" mass="39268">MKAFIPSTEFYKGASILSVDFHRGCSCYKVATGAINFDVRIWELQIGDEEENMSVKQCSNLERHNSSSLIKDVTDLSWSYADELLAATTMNGSVILWHTHTELPCRAWQCGSASGLGVSCRPGGHLVVTMADNESLSIFNKANMKNQVLSHCLLPTGVDGKLENLTLFDHDDSSAFKMRLIGCISNCHSAPLTDVAFSDDGRFLATSSIDGHLSFISFSKDELGVRWSQPVGLPPKRVAFKNITCCITSCKSIDRPTDAGPSSSVVITSDSDSSTDDENGFSEVNPGQIKRTAGLNKVHSQGDASEIQIVERTGNSIRREQHGVGLSCLQNVKTAESRAHYSRFKVLRTVVMIDLPVLDV</sequence>
<dbReference type="PANTHER" id="PTHR15271:SF4">
    <property type="entry name" value="CHROMATIN ASSEMBLY FACTOR 1 SUBUNIT B"/>
    <property type="match status" value="1"/>
</dbReference>
<accession>A0A085LRS1</accession>
<dbReference type="GO" id="GO:0033186">
    <property type="term" value="C:CAF-1 complex"/>
    <property type="evidence" value="ECO:0007669"/>
    <property type="project" value="TreeGrafter"/>
</dbReference>
<dbReference type="Gene3D" id="2.130.10.10">
    <property type="entry name" value="YVTN repeat-like/Quinoprotein amine dehydrogenase"/>
    <property type="match status" value="1"/>
</dbReference>
<keyword evidence="3" id="KW-1185">Reference proteome</keyword>
<gene>
    <name evidence="2" type="ORF">M513_11458</name>
</gene>
<feature type="compositionally biased region" description="Low complexity" evidence="1">
    <location>
        <begin position="262"/>
        <end position="272"/>
    </location>
</feature>
<dbReference type="SMART" id="SM00320">
    <property type="entry name" value="WD40"/>
    <property type="match status" value="4"/>
</dbReference>
<dbReference type="Proteomes" id="UP000030764">
    <property type="component" value="Unassembled WGS sequence"/>
</dbReference>
<name>A0A085LRS1_9BILA</name>
<protein>
    <recommendedName>
        <fullName evidence="4">WD domain, G-beta repeat protein</fullName>
    </recommendedName>
</protein>
<dbReference type="InterPro" id="IPR015943">
    <property type="entry name" value="WD40/YVTN_repeat-like_dom_sf"/>
</dbReference>
<reference evidence="2 3" key="1">
    <citation type="journal article" date="2014" name="Nat. Genet.">
        <title>Genome and transcriptome of the porcine whipworm Trichuris suis.</title>
        <authorList>
            <person name="Jex A.R."/>
            <person name="Nejsum P."/>
            <person name="Schwarz E.M."/>
            <person name="Hu L."/>
            <person name="Young N.D."/>
            <person name="Hall R.S."/>
            <person name="Korhonen P.K."/>
            <person name="Liao S."/>
            <person name="Thamsborg S."/>
            <person name="Xia J."/>
            <person name="Xu P."/>
            <person name="Wang S."/>
            <person name="Scheerlinck J.P."/>
            <person name="Hofmann A."/>
            <person name="Sternberg P.W."/>
            <person name="Wang J."/>
            <person name="Gasser R.B."/>
        </authorList>
    </citation>
    <scope>NUCLEOTIDE SEQUENCE [LARGE SCALE GENOMIC DNA]</scope>
    <source>
        <strain evidence="2">DCEP-RM93M</strain>
    </source>
</reference>
<dbReference type="InterPro" id="IPR001680">
    <property type="entry name" value="WD40_rpt"/>
</dbReference>
<organism evidence="2 3">
    <name type="scientific">Trichuris suis</name>
    <name type="common">pig whipworm</name>
    <dbReference type="NCBI Taxonomy" id="68888"/>
    <lineage>
        <taxon>Eukaryota</taxon>
        <taxon>Metazoa</taxon>
        <taxon>Ecdysozoa</taxon>
        <taxon>Nematoda</taxon>
        <taxon>Enoplea</taxon>
        <taxon>Dorylaimia</taxon>
        <taxon>Trichinellida</taxon>
        <taxon>Trichuridae</taxon>
        <taxon>Trichuris</taxon>
    </lineage>
</organism>